<dbReference type="InterPro" id="IPR016163">
    <property type="entry name" value="Ald_DH_C"/>
</dbReference>
<reference evidence="9 10" key="1">
    <citation type="submission" date="2017-08" db="EMBL/GenBank/DDBJ databases">
        <authorList>
            <person name="de Groot N.N."/>
        </authorList>
    </citation>
    <scope>NUCLEOTIDE SEQUENCE [LARGE SCALE GENOMIC DNA]</scope>
    <source>
        <strain evidence="9 10">HM2</strain>
    </source>
</reference>
<sequence>MNEIHGIDIKKIFDAQGENRWKIAQTSAKERIQKLKKLREAVVKHQEEFYEAVWQDFHKPRFEAWLSEIFPTIEEIDHTISHLKKWMKDKSASRVFFLPTSKSRLHYEPKGRVLIFAPWNYPFLLLVNPIISAIAAGNVIMAKPSHKTPHVSAVLVKMFKENFPENEIALIEGEGAEIGDKLLELPFDHVFFTGSPKVGAHIAEMAAKHHASITLELGGKSPTILLPGINVKKHIKQIAWGKTLNGGQTCIAPDYALCPEDKVQEFAEAFAEDIKRRFGDTEAKRHESKDLVHIVDKRATERHAALIKDAIAKGAKQVIGGVSDIENCYTPVTVLTNVTPDMEIMKSEIFGPIMPIIAYKNLDEAIAFVQSRPKPLALYIFGTNKRDINYVLSHTTSGSTCVNNTIIQIENLEVPFGGVGMSGTGNYHGFFGFKTFSHERNIMEQKGFDAVTFFHPPYGIVPGSLRSKIQNVAEKALRFLKSM</sequence>
<organism evidence="9 10">
    <name type="scientific">Fibrobacter succinogenes</name>
    <name type="common">Bacteroides succinogenes</name>
    <dbReference type="NCBI Taxonomy" id="833"/>
    <lineage>
        <taxon>Bacteria</taxon>
        <taxon>Pseudomonadati</taxon>
        <taxon>Fibrobacterota</taxon>
        <taxon>Fibrobacteria</taxon>
        <taxon>Fibrobacterales</taxon>
        <taxon>Fibrobacteraceae</taxon>
        <taxon>Fibrobacter</taxon>
    </lineage>
</organism>
<feature type="domain" description="Aldehyde dehydrogenase" evidence="8">
    <location>
        <begin position="8"/>
        <end position="439"/>
    </location>
</feature>
<dbReference type="PROSITE" id="PS00687">
    <property type="entry name" value="ALDEHYDE_DEHYDR_GLU"/>
    <property type="match status" value="1"/>
</dbReference>
<comment type="similarity">
    <text evidence="1 4 7">Belongs to the aldehyde dehydrogenase family.</text>
</comment>
<dbReference type="PANTHER" id="PTHR43570:SF20">
    <property type="entry name" value="ALDEHYDE DEHYDROGENASE ALDX-RELATED"/>
    <property type="match status" value="1"/>
</dbReference>
<evidence type="ECO:0000256" key="2">
    <source>
        <dbReference type="ARBA" id="ARBA00023002"/>
    </source>
</evidence>
<dbReference type="SUPFAM" id="SSF53720">
    <property type="entry name" value="ALDH-like"/>
    <property type="match status" value="1"/>
</dbReference>
<dbReference type="InterPro" id="IPR012394">
    <property type="entry name" value="Aldehyde_DH_NAD(P)"/>
</dbReference>
<protein>
    <recommendedName>
        <fullName evidence="4">Aldehyde dehydrogenase</fullName>
    </recommendedName>
</protein>
<dbReference type="GO" id="GO:0006081">
    <property type="term" value="P:aldehyde metabolic process"/>
    <property type="evidence" value="ECO:0007669"/>
    <property type="project" value="InterPro"/>
</dbReference>
<keyword evidence="2 4" id="KW-0560">Oxidoreductase</keyword>
<dbReference type="GO" id="GO:0005737">
    <property type="term" value="C:cytoplasm"/>
    <property type="evidence" value="ECO:0007669"/>
    <property type="project" value="TreeGrafter"/>
</dbReference>
<evidence type="ECO:0000313" key="10">
    <source>
        <dbReference type="Proteomes" id="UP000255423"/>
    </source>
</evidence>
<dbReference type="Proteomes" id="UP000255423">
    <property type="component" value="Unassembled WGS sequence"/>
</dbReference>
<dbReference type="Gene3D" id="3.40.605.10">
    <property type="entry name" value="Aldehyde Dehydrogenase, Chain A, domain 1"/>
    <property type="match status" value="1"/>
</dbReference>
<dbReference type="InterPro" id="IPR029510">
    <property type="entry name" value="Ald_DH_CS_GLU"/>
</dbReference>
<dbReference type="InterPro" id="IPR016161">
    <property type="entry name" value="Ald_DH/histidinol_DH"/>
</dbReference>
<keyword evidence="3" id="KW-0520">NAD</keyword>
<evidence type="ECO:0000256" key="5">
    <source>
        <dbReference type="PIRSR" id="PIRSR036492-1"/>
    </source>
</evidence>
<evidence type="ECO:0000256" key="1">
    <source>
        <dbReference type="ARBA" id="ARBA00009986"/>
    </source>
</evidence>
<dbReference type="RefSeq" id="WP_109572135.1">
    <property type="nucleotide sequence ID" value="NZ_UHJL01000001.1"/>
</dbReference>
<name>A0A380RVJ0_FIBSU</name>
<dbReference type="AlphaFoldDB" id="A0A380RVJ0"/>
<feature type="active site" evidence="5">
    <location>
        <position position="250"/>
    </location>
</feature>
<evidence type="ECO:0000256" key="6">
    <source>
        <dbReference type="PROSITE-ProRule" id="PRU10007"/>
    </source>
</evidence>
<feature type="active site" evidence="5 6">
    <location>
        <position position="216"/>
    </location>
</feature>
<evidence type="ECO:0000313" key="9">
    <source>
        <dbReference type="EMBL" id="SUQ19526.1"/>
    </source>
</evidence>
<dbReference type="EMBL" id="UHJL01000001">
    <property type="protein sequence ID" value="SUQ19526.1"/>
    <property type="molecule type" value="Genomic_DNA"/>
</dbReference>
<dbReference type="PANTHER" id="PTHR43570">
    <property type="entry name" value="ALDEHYDE DEHYDROGENASE"/>
    <property type="match status" value="1"/>
</dbReference>
<evidence type="ECO:0000256" key="4">
    <source>
        <dbReference type="PIRNR" id="PIRNR036492"/>
    </source>
</evidence>
<dbReference type="InterPro" id="IPR015590">
    <property type="entry name" value="Aldehyde_DH_dom"/>
</dbReference>
<dbReference type="InterPro" id="IPR016162">
    <property type="entry name" value="Ald_DH_N"/>
</dbReference>
<proteinExistence type="inferred from homology"/>
<gene>
    <name evidence="9" type="ORF">SAMN05661053_0762</name>
</gene>
<dbReference type="GO" id="GO:0004029">
    <property type="term" value="F:aldehyde dehydrogenase (NAD+) activity"/>
    <property type="evidence" value="ECO:0007669"/>
    <property type="project" value="TreeGrafter"/>
</dbReference>
<evidence type="ECO:0000256" key="3">
    <source>
        <dbReference type="ARBA" id="ARBA00023027"/>
    </source>
</evidence>
<evidence type="ECO:0000259" key="8">
    <source>
        <dbReference type="Pfam" id="PF00171"/>
    </source>
</evidence>
<dbReference type="Gene3D" id="3.40.309.10">
    <property type="entry name" value="Aldehyde Dehydrogenase, Chain A, domain 2"/>
    <property type="match status" value="1"/>
</dbReference>
<accession>A0A380RVJ0</accession>
<dbReference type="PIRSF" id="PIRSF036492">
    <property type="entry name" value="ALDH"/>
    <property type="match status" value="1"/>
</dbReference>
<dbReference type="Pfam" id="PF00171">
    <property type="entry name" value="Aldedh"/>
    <property type="match status" value="1"/>
</dbReference>
<evidence type="ECO:0000256" key="7">
    <source>
        <dbReference type="RuleBase" id="RU003345"/>
    </source>
</evidence>